<feature type="compositionally biased region" description="Basic and acidic residues" evidence="3">
    <location>
        <begin position="693"/>
        <end position="703"/>
    </location>
</feature>
<evidence type="ECO:0000313" key="5">
    <source>
        <dbReference type="EMBL" id="RDW82809.1"/>
    </source>
</evidence>
<feature type="region of interest" description="Disordered" evidence="3">
    <location>
        <begin position="765"/>
        <end position="789"/>
    </location>
</feature>
<proteinExistence type="predicted"/>
<evidence type="ECO:0000256" key="2">
    <source>
        <dbReference type="ARBA" id="ARBA00022786"/>
    </source>
</evidence>
<dbReference type="PANTHER" id="PTHR46116">
    <property type="entry name" value="(E3-INDEPENDENT) E2 UBIQUITIN-CONJUGATING ENZYME"/>
    <property type="match status" value="1"/>
</dbReference>
<accession>A0A3D8S8Y5</accession>
<protein>
    <recommendedName>
        <fullName evidence="4">UBC core domain-containing protein</fullName>
    </recommendedName>
</protein>
<dbReference type="InterPro" id="IPR016135">
    <property type="entry name" value="UBQ-conjugating_enzyme/RWD"/>
</dbReference>
<comment type="caution">
    <text evidence="5">The sequence shown here is derived from an EMBL/GenBank/DDBJ whole genome shotgun (WGS) entry which is preliminary data.</text>
</comment>
<dbReference type="PROSITE" id="PS50127">
    <property type="entry name" value="UBC_2"/>
    <property type="match status" value="1"/>
</dbReference>
<dbReference type="GO" id="GO:0016740">
    <property type="term" value="F:transferase activity"/>
    <property type="evidence" value="ECO:0007669"/>
    <property type="project" value="UniProtKB-KW"/>
</dbReference>
<evidence type="ECO:0000256" key="3">
    <source>
        <dbReference type="SAM" id="MobiDB-lite"/>
    </source>
</evidence>
<keyword evidence="1" id="KW-0808">Transferase</keyword>
<dbReference type="SMART" id="SM00212">
    <property type="entry name" value="UBCc"/>
    <property type="match status" value="1"/>
</dbReference>
<evidence type="ECO:0000313" key="6">
    <source>
        <dbReference type="Proteomes" id="UP000256645"/>
    </source>
</evidence>
<keyword evidence="2" id="KW-0833">Ubl conjugation pathway</keyword>
<gene>
    <name evidence="5" type="ORF">BP6252_03921</name>
</gene>
<evidence type="ECO:0000256" key="1">
    <source>
        <dbReference type="ARBA" id="ARBA00022679"/>
    </source>
</evidence>
<sequence>MDLESALSRTRISEETDCWDLHANLSQLASLYESFSAKGACVGCGSKLDLRSAIEGEQMGLGCTKCEVPICICCGKKLQTELGLPRICCEAGRLFGIWAALAKFDATDLKIRNRAAEKRMLRKNESQRNKIPRWHSGSGPSSASGIGYGGGLDFEDFQLAYNDLNDAEKVLWAAKYGPLQPLEGQAPSRPKSPELEYQEDTLMSSTLRYITALLVDPKKGPINFRPEELCLFRLSLLLDRVCDLLRNDSIVDITNRSDMYRQAFVFTAKIANCPELSTLIYEQRAQKKDSPGILDLSQSSMSSLASNVETVSSATLPSLFSCCKDTYTQAKALLELADRKIAKRGKTRLIENDESLSVCQNFIDLYHLLSSKAPVQVPDPSKDPWVEFCESNRVTFTDDVLTTHKYQPLFTRSKFTAKSGRMATIGKEIATMTTSLPPGVFLKVAESRSDVMKILIVGGDDSPYAGGLFEFDMFLDGNYPLSPPLVTFTLYEGEDGGGFNGFNPNLHMGGSVCLSILNTWDGAPSQRWQPSKSTMLAVLISIQAMILGAPFPYKNEPGFERMKDSDPKVVANRNHVQVKTIWYAMAHWLQDENVKTSVWADISKKYWNLNADKVLATVTSWGVTNASLTNSGGPSKPMHDYPRGKDETMIQLLCRLITTHNQIPEPVNDGESGGSEDSRTSKRKSNLADDTESEKRRRLDHGSEISSKTHLSLKWVYTSATTQSEVLNARIKFGVKPGHTITESIAKLEAAVNAGKIDPNLANEFGEWREVSKDDDSDDEDEDQDFDMI</sequence>
<dbReference type="InterPro" id="IPR000608">
    <property type="entry name" value="UBC"/>
</dbReference>
<dbReference type="PANTHER" id="PTHR46116:SF39">
    <property type="entry name" value="BACULOVIRAL IAP REPEAT-CONTAINING PROTEIN 6"/>
    <property type="match status" value="1"/>
</dbReference>
<name>A0A3D8S8Y5_9HELO</name>
<dbReference type="STRING" id="1849047.A0A3D8S8Y5"/>
<dbReference type="Pfam" id="PF00179">
    <property type="entry name" value="UQ_con"/>
    <property type="match status" value="1"/>
</dbReference>
<dbReference type="EMBL" id="PDLM01000003">
    <property type="protein sequence ID" value="RDW82809.1"/>
    <property type="molecule type" value="Genomic_DNA"/>
</dbReference>
<dbReference type="Gene3D" id="3.10.110.10">
    <property type="entry name" value="Ubiquitin Conjugating Enzyme"/>
    <property type="match status" value="1"/>
</dbReference>
<dbReference type="OrthoDB" id="47801at2759"/>
<keyword evidence="6" id="KW-1185">Reference proteome</keyword>
<reference evidence="5 6" key="1">
    <citation type="journal article" date="2018" name="IMA Fungus">
        <title>IMA Genome-F 9: Draft genome sequence of Annulohypoxylon stygium, Aspergillus mulundensis, Berkeleyomyces basicola (syn. Thielaviopsis basicola), Ceratocystis smalleyi, two Cercospora beticola strains, Coleophoma cylindrospora, Fusarium fracticaudum, Phialophora cf. hyalina, and Morchella septimelata.</title>
        <authorList>
            <person name="Wingfield B.D."/>
            <person name="Bills G.F."/>
            <person name="Dong Y."/>
            <person name="Huang W."/>
            <person name="Nel W.J."/>
            <person name="Swalarsk-Parry B.S."/>
            <person name="Vaghefi N."/>
            <person name="Wilken P.M."/>
            <person name="An Z."/>
            <person name="de Beer Z.W."/>
            <person name="De Vos L."/>
            <person name="Chen L."/>
            <person name="Duong T.A."/>
            <person name="Gao Y."/>
            <person name="Hammerbacher A."/>
            <person name="Kikkert J.R."/>
            <person name="Li Y."/>
            <person name="Li H."/>
            <person name="Li K."/>
            <person name="Li Q."/>
            <person name="Liu X."/>
            <person name="Ma X."/>
            <person name="Naidoo K."/>
            <person name="Pethybridge S.J."/>
            <person name="Sun J."/>
            <person name="Steenkamp E.T."/>
            <person name="van der Nest M.A."/>
            <person name="van Wyk S."/>
            <person name="Wingfield M.J."/>
            <person name="Xiong C."/>
            <person name="Yue Q."/>
            <person name="Zhang X."/>
        </authorList>
    </citation>
    <scope>NUCLEOTIDE SEQUENCE [LARGE SCALE GENOMIC DNA]</scope>
    <source>
        <strain evidence="5 6">BP6252</strain>
    </source>
</reference>
<dbReference type="Proteomes" id="UP000256645">
    <property type="component" value="Unassembled WGS sequence"/>
</dbReference>
<evidence type="ECO:0000259" key="4">
    <source>
        <dbReference type="PROSITE" id="PS50127"/>
    </source>
</evidence>
<feature type="region of interest" description="Disordered" evidence="3">
    <location>
        <begin position="121"/>
        <end position="142"/>
    </location>
</feature>
<dbReference type="SUPFAM" id="SSF54495">
    <property type="entry name" value="UBC-like"/>
    <property type="match status" value="1"/>
</dbReference>
<feature type="domain" description="UBC core" evidence="4">
    <location>
        <begin position="420"/>
        <end position="585"/>
    </location>
</feature>
<feature type="compositionally biased region" description="Acidic residues" evidence="3">
    <location>
        <begin position="775"/>
        <end position="789"/>
    </location>
</feature>
<feature type="region of interest" description="Disordered" evidence="3">
    <location>
        <begin position="661"/>
        <end position="703"/>
    </location>
</feature>
<organism evidence="5 6">
    <name type="scientific">Coleophoma cylindrospora</name>
    <dbReference type="NCBI Taxonomy" id="1849047"/>
    <lineage>
        <taxon>Eukaryota</taxon>
        <taxon>Fungi</taxon>
        <taxon>Dikarya</taxon>
        <taxon>Ascomycota</taxon>
        <taxon>Pezizomycotina</taxon>
        <taxon>Leotiomycetes</taxon>
        <taxon>Helotiales</taxon>
        <taxon>Dermateaceae</taxon>
        <taxon>Coleophoma</taxon>
    </lineage>
</organism>
<dbReference type="AlphaFoldDB" id="A0A3D8S8Y5"/>